<sequence>MGHSRKIATCCYCGLRSELLIEELSISLSCASCGAPLQHMKSLPVEGGQIKGRKKDKKGKKPKKDKVVYADPYAQARPAKYQPHPSRKTKKRKPWGVRLFKEVIDVVEDIFD</sequence>
<organism evidence="2 3">
    <name type="scientific">Thalassovita mediterranea</name>
    <dbReference type="NCBI Taxonomy" id="340021"/>
    <lineage>
        <taxon>Bacteria</taxon>
        <taxon>Pseudomonadati</taxon>
        <taxon>Pseudomonadota</taxon>
        <taxon>Alphaproteobacteria</taxon>
        <taxon>Rhodobacterales</taxon>
        <taxon>Roseobacteraceae</taxon>
        <taxon>Thalassovita</taxon>
    </lineage>
</organism>
<dbReference type="STRING" id="340021.TM5383_00912"/>
<gene>
    <name evidence="2" type="ORF">TM5383_00912</name>
</gene>
<dbReference type="EMBL" id="CYSF01000006">
    <property type="protein sequence ID" value="CUH83712.1"/>
    <property type="molecule type" value="Genomic_DNA"/>
</dbReference>
<proteinExistence type="predicted"/>
<evidence type="ECO:0000313" key="3">
    <source>
        <dbReference type="Proteomes" id="UP000051681"/>
    </source>
</evidence>
<evidence type="ECO:0000313" key="2">
    <source>
        <dbReference type="EMBL" id="CUH83712.1"/>
    </source>
</evidence>
<feature type="compositionally biased region" description="Basic residues" evidence="1">
    <location>
        <begin position="51"/>
        <end position="64"/>
    </location>
</feature>
<evidence type="ECO:0000256" key="1">
    <source>
        <dbReference type="SAM" id="MobiDB-lite"/>
    </source>
</evidence>
<dbReference type="AlphaFoldDB" id="A0A0P1GN57"/>
<dbReference type="RefSeq" id="WP_058317855.1">
    <property type="nucleotide sequence ID" value="NZ_CYSF01000006.1"/>
</dbReference>
<reference evidence="2 3" key="1">
    <citation type="submission" date="2015-09" db="EMBL/GenBank/DDBJ databases">
        <authorList>
            <consortium name="Swine Surveillance"/>
        </authorList>
    </citation>
    <scope>NUCLEOTIDE SEQUENCE [LARGE SCALE GENOMIC DNA]</scope>
    <source>
        <strain evidence="2 3">CECT 8383</strain>
    </source>
</reference>
<name>A0A0P1GN57_9RHOB</name>
<keyword evidence="3" id="KW-1185">Reference proteome</keyword>
<protein>
    <submittedName>
        <fullName evidence="2">Uncharacterized protein</fullName>
    </submittedName>
</protein>
<accession>A0A0P1GN57</accession>
<feature type="region of interest" description="Disordered" evidence="1">
    <location>
        <begin position="44"/>
        <end position="92"/>
    </location>
</feature>
<dbReference type="OrthoDB" id="7868311at2"/>
<dbReference type="Proteomes" id="UP000051681">
    <property type="component" value="Unassembled WGS sequence"/>
</dbReference>